<comment type="similarity">
    <text evidence="1">Belongs to the azoreductase type 2 family.</text>
</comment>
<evidence type="ECO:0000313" key="3">
    <source>
        <dbReference type="EMBL" id="MFD1779925.1"/>
    </source>
</evidence>
<dbReference type="InterPro" id="IPR005025">
    <property type="entry name" value="FMN_Rdtase-like_dom"/>
</dbReference>
<dbReference type="EC" id="1.-.-.-" evidence="3"/>
<dbReference type="RefSeq" id="WP_388039366.1">
    <property type="nucleotide sequence ID" value="NZ_JBHUEK010000025.1"/>
</dbReference>
<dbReference type="PANTHER" id="PTHR30543:SF21">
    <property type="entry name" value="NAD(P)H-DEPENDENT FMN REDUCTASE LOT6"/>
    <property type="match status" value="1"/>
</dbReference>
<dbReference type="InterPro" id="IPR050712">
    <property type="entry name" value="NAD(P)H-dep_reductase"/>
</dbReference>
<protein>
    <submittedName>
        <fullName evidence="3">NADPH-dependent FMN reductase</fullName>
        <ecNumber evidence="3">1.-.-.-</ecNumber>
    </submittedName>
</protein>
<gene>
    <name evidence="3" type="ORF">ACFSFW_14770</name>
</gene>
<dbReference type="Proteomes" id="UP001597227">
    <property type="component" value="Unassembled WGS sequence"/>
</dbReference>
<keyword evidence="3" id="KW-0560">Oxidoreductase</keyword>
<dbReference type="Pfam" id="PF03358">
    <property type="entry name" value="FMN_red"/>
    <property type="match status" value="1"/>
</dbReference>
<evidence type="ECO:0000259" key="2">
    <source>
        <dbReference type="Pfam" id="PF03358"/>
    </source>
</evidence>
<sequence length="194" mass="21536">MIKIGILTGSTRDSRVNLQVADWVKSIADKRTDAEFELIDIKDFNLPKFNEPIPAIMSQDYQAPEAHAWSEKISSLDGFIFVTPEYNKAITSGLKDAIDYLYVEWNHKAAGIVSYGSTLGVTAANDLRLILTVPKVATVGPSVAMSLFTDFQDMSRFNPAPFHEDSLHKTIDDVVAWSTALKGIRQKDSELQTV</sequence>
<feature type="domain" description="NADPH-dependent FMN reductase-like" evidence="2">
    <location>
        <begin position="2"/>
        <end position="148"/>
    </location>
</feature>
<dbReference type="SUPFAM" id="SSF52218">
    <property type="entry name" value="Flavoproteins"/>
    <property type="match status" value="1"/>
</dbReference>
<reference evidence="4" key="1">
    <citation type="journal article" date="2019" name="Int. J. Syst. Evol. Microbiol.">
        <title>The Global Catalogue of Microorganisms (GCM) 10K type strain sequencing project: providing services to taxonomists for standard genome sequencing and annotation.</title>
        <authorList>
            <consortium name="The Broad Institute Genomics Platform"/>
            <consortium name="The Broad Institute Genome Sequencing Center for Infectious Disease"/>
            <person name="Wu L."/>
            <person name="Ma J."/>
        </authorList>
    </citation>
    <scope>NUCLEOTIDE SEQUENCE [LARGE SCALE GENOMIC DNA]</scope>
    <source>
        <strain evidence="4">CCUG 15531</strain>
    </source>
</reference>
<dbReference type="EMBL" id="JBHUEK010000025">
    <property type="protein sequence ID" value="MFD1779925.1"/>
    <property type="molecule type" value="Genomic_DNA"/>
</dbReference>
<name>A0ABW4MPV1_9BACI</name>
<accession>A0ABW4MPV1</accession>
<dbReference type="Gene3D" id="3.40.50.360">
    <property type="match status" value="1"/>
</dbReference>
<comment type="caution">
    <text evidence="3">The sequence shown here is derived from an EMBL/GenBank/DDBJ whole genome shotgun (WGS) entry which is preliminary data.</text>
</comment>
<evidence type="ECO:0000313" key="4">
    <source>
        <dbReference type="Proteomes" id="UP001597227"/>
    </source>
</evidence>
<dbReference type="InterPro" id="IPR029039">
    <property type="entry name" value="Flavoprotein-like_sf"/>
</dbReference>
<keyword evidence="4" id="KW-1185">Reference proteome</keyword>
<dbReference type="GO" id="GO:0016491">
    <property type="term" value="F:oxidoreductase activity"/>
    <property type="evidence" value="ECO:0007669"/>
    <property type="project" value="UniProtKB-KW"/>
</dbReference>
<proteinExistence type="inferred from homology"/>
<evidence type="ECO:0000256" key="1">
    <source>
        <dbReference type="ARBA" id="ARBA00009428"/>
    </source>
</evidence>
<organism evidence="3 4">
    <name type="scientific">Fredinandcohnia salidurans</name>
    <dbReference type="NCBI Taxonomy" id="2595041"/>
    <lineage>
        <taxon>Bacteria</taxon>
        <taxon>Bacillati</taxon>
        <taxon>Bacillota</taxon>
        <taxon>Bacilli</taxon>
        <taxon>Bacillales</taxon>
        <taxon>Bacillaceae</taxon>
        <taxon>Fredinandcohnia</taxon>
    </lineage>
</organism>
<dbReference type="PANTHER" id="PTHR30543">
    <property type="entry name" value="CHROMATE REDUCTASE"/>
    <property type="match status" value="1"/>
</dbReference>